<proteinExistence type="predicted"/>
<evidence type="ECO:0000313" key="1">
    <source>
        <dbReference type="EMBL" id="KEO56113.1"/>
    </source>
</evidence>
<accession>A0A074JKM3</accession>
<dbReference type="EMBL" id="AUND01000001">
    <property type="protein sequence ID" value="KEO56113.1"/>
    <property type="molecule type" value="Genomic_DNA"/>
</dbReference>
<dbReference type="AlphaFoldDB" id="A0A074JKM3"/>
<dbReference type="RefSeq" id="WP_038072383.1">
    <property type="nucleotide sequence ID" value="NZ_AUND01000001.1"/>
</dbReference>
<gene>
    <name evidence="1" type="ORF">TP2_00915</name>
</gene>
<name>A0A074JKM3_9RHOB</name>
<dbReference type="STRING" id="1353537.TP2_00915"/>
<dbReference type="OrthoDB" id="7816979at2"/>
<dbReference type="eggNOG" id="ENOG502Z7JV">
    <property type="taxonomic scope" value="Bacteria"/>
</dbReference>
<reference evidence="1 2" key="1">
    <citation type="submission" date="2013-07" db="EMBL/GenBank/DDBJ databases">
        <title>Thioclava pacifica DSM 10166 Genome Sequencing.</title>
        <authorList>
            <person name="Lai Q."/>
            <person name="Shao Z."/>
        </authorList>
    </citation>
    <scope>NUCLEOTIDE SEQUENCE [LARGE SCALE GENOMIC DNA]</scope>
    <source>
        <strain evidence="1 2">DSM 10166</strain>
    </source>
</reference>
<evidence type="ECO:0008006" key="3">
    <source>
        <dbReference type="Google" id="ProtNLM"/>
    </source>
</evidence>
<protein>
    <recommendedName>
        <fullName evidence="3">Sulfotransferase domain-containing protein</fullName>
    </recommendedName>
</protein>
<sequence>MKVVFHLGAHSTDEDRIVRVLSSNRAVLEQYGIAVPAPRRYRMVLRDALVSLKGGPAPQDVQDALLEACTERHDIERLVFSHEFFLCIPERVVTQKGFYVMAPGKLAPLANLFPSSETEFHLALINPATLLPQLVQRLPKRSYEQIMHDHDPRDLRWEPVIREMAAAAGGRRLVIWCNEDLPLIWPEVLRAVGGLPESQALDGELMILEQIMPPDGVARLRSYLESHPPKSVLQRRKIVTAFLDKYARPEAIEIEAPLPGWTDDLVAEITAQYDADVAAIAQLPGVEFIAP</sequence>
<evidence type="ECO:0000313" key="2">
    <source>
        <dbReference type="Proteomes" id="UP000027432"/>
    </source>
</evidence>
<dbReference type="Proteomes" id="UP000027432">
    <property type="component" value="Unassembled WGS sequence"/>
</dbReference>
<keyword evidence="2" id="KW-1185">Reference proteome</keyword>
<organism evidence="1 2">
    <name type="scientific">Thioclava pacifica DSM 10166</name>
    <dbReference type="NCBI Taxonomy" id="1353537"/>
    <lineage>
        <taxon>Bacteria</taxon>
        <taxon>Pseudomonadati</taxon>
        <taxon>Pseudomonadota</taxon>
        <taxon>Alphaproteobacteria</taxon>
        <taxon>Rhodobacterales</taxon>
        <taxon>Paracoccaceae</taxon>
        <taxon>Thioclava</taxon>
    </lineage>
</organism>
<comment type="caution">
    <text evidence="1">The sequence shown here is derived from an EMBL/GenBank/DDBJ whole genome shotgun (WGS) entry which is preliminary data.</text>
</comment>